<dbReference type="InterPro" id="IPR032675">
    <property type="entry name" value="LRR_dom_sf"/>
</dbReference>
<dbReference type="InterPro" id="IPR001611">
    <property type="entry name" value="Leu-rich_rpt"/>
</dbReference>
<dbReference type="SMART" id="SM00368">
    <property type="entry name" value="LRR_RI"/>
    <property type="match status" value="3"/>
</dbReference>
<dbReference type="Proteomes" id="UP001150062">
    <property type="component" value="Unassembled WGS sequence"/>
</dbReference>
<evidence type="ECO:0000256" key="1">
    <source>
        <dbReference type="SAM" id="Coils"/>
    </source>
</evidence>
<dbReference type="PROSITE" id="PS51450">
    <property type="entry name" value="LRR"/>
    <property type="match status" value="1"/>
</dbReference>
<reference evidence="2" key="1">
    <citation type="submission" date="2022-08" db="EMBL/GenBank/DDBJ databases">
        <title>Novel sulfate-reducing endosymbionts in the free-living metamonad Anaeramoeba.</title>
        <authorList>
            <person name="Jerlstrom-Hultqvist J."/>
            <person name="Cepicka I."/>
            <person name="Gallot-Lavallee L."/>
            <person name="Salas-Leiva D."/>
            <person name="Curtis B.A."/>
            <person name="Zahonova K."/>
            <person name="Pipaliya S."/>
            <person name="Dacks J."/>
            <person name="Roger A.J."/>
        </authorList>
    </citation>
    <scope>NUCLEOTIDE SEQUENCE</scope>
    <source>
        <strain evidence="2">Schooner1</strain>
    </source>
</reference>
<evidence type="ECO:0000313" key="3">
    <source>
        <dbReference type="Proteomes" id="UP001150062"/>
    </source>
</evidence>
<dbReference type="PANTHER" id="PTHR24112">
    <property type="entry name" value="LEUCINE-RICH REPEAT, ISOFORM F-RELATED"/>
    <property type="match status" value="1"/>
</dbReference>
<keyword evidence="1" id="KW-0175">Coiled coil</keyword>
<dbReference type="SUPFAM" id="SSF52047">
    <property type="entry name" value="RNI-like"/>
    <property type="match status" value="2"/>
</dbReference>
<dbReference type="Gene3D" id="3.80.10.10">
    <property type="entry name" value="Ribonuclease Inhibitor"/>
    <property type="match status" value="1"/>
</dbReference>
<proteinExistence type="predicted"/>
<feature type="coiled-coil region" evidence="1">
    <location>
        <begin position="854"/>
        <end position="889"/>
    </location>
</feature>
<accession>A0ABQ8Y5Q2</accession>
<sequence length="993" mass="113317">MSNKIISQQVCSIVEKQLNSKLCLAIRISQIQKNKKNKERILFLTQYRIVLQSVDRKFKMKKFYLNEHLFNLRSVRSIDENTAKIKFKTNKIKFNCSACDQIIEIILTNYCRITVGFPQEAKLIFNRDPNKVFGGVKTLNFSAKGFFETYSAMCDFLKTKKSITLIYYISQEILDIDDEEKSKKLNLIPYYQMYLANDSQLLLSPLILSLTHNTFFKSFLISNVSNKMIIKTTGTALGMNTKLEKIVISNTGATKGFKVFGKSLSKNKKLPLKYLDLSVHNISEKEVKDGFARGLKHKKKILKELDLSFCQMSPNSITEILQAFNTDEKSIPLEYLNLSRNTFGKKGSKEFKILLKDKNILNSLMMLDLSECSLNIDNICIPIATHLFAKNLCYLNLSGNEITKQNFASLATIIQRTSTLQKLNIAKTNLKPYPLSQIFKEVLTNDRIQGFILDVSSNPIGKVGAELMIGEIPDNNAYCSLEELILDDCNLGASGISHLFSKTGLPLVRSLKRISLSRNVSKGKLSKELSDSLNYIFKSGIYEYIRICGDEKYYIGENFCSSFAGLSKNPNILGLDLYGNKMGLKALKQLFEELTNSKCQLQCLDIGGNNIDLNTLQKSLWMCNTQDSLNYFGWPKRDLKLYMKTVSKKEINSTKEERDTIKTKIEKKIKENQKNNNNNDQKSYFEETCAYTNVEDSVIRRKRKIILQEKKKFLHQENKLFQKTHRKKSIYEVSSSETEMNSNENETVIPIVKVPSKLPSLHSDNSAQMKLKKVLSMESENAEDEDDQKIVKVHDFSGLKNTIVMSSMIVKSDDLSFEEDADTEVSENIDFPYSSEDTDTESLSEIDEISKQLSNILLQEVEQFQKIIQEENENEIEKEENALGDEKHNFTKNSVNQNYETQKTNSTVNNDSDSKKELNVNIKKTMSIKEMINKFESNNVIIKKEQVGKVIVNRGIKGGNIQRLGVGGNETGNVNETIPRQIDNDYEKEIGTK</sequence>
<gene>
    <name evidence="2" type="ORF">M0813_24498</name>
</gene>
<evidence type="ECO:0000313" key="2">
    <source>
        <dbReference type="EMBL" id="KAJ6240157.1"/>
    </source>
</evidence>
<dbReference type="EMBL" id="JAOAOG010000213">
    <property type="protein sequence ID" value="KAJ6240157.1"/>
    <property type="molecule type" value="Genomic_DNA"/>
</dbReference>
<name>A0ABQ8Y5Q2_9EUKA</name>
<protein>
    <submittedName>
        <fullName evidence="2">Leucine-rich repeat</fullName>
    </submittedName>
</protein>
<dbReference type="InterPro" id="IPR051279">
    <property type="entry name" value="PP1-Reg/Actin-Interact_Protein"/>
</dbReference>
<dbReference type="PANTHER" id="PTHR24112:SF66">
    <property type="entry name" value="LEUCINE-RICH REPEAT, ISOFORM F"/>
    <property type="match status" value="1"/>
</dbReference>
<organism evidence="2 3">
    <name type="scientific">Anaeramoeba flamelloides</name>
    <dbReference type="NCBI Taxonomy" id="1746091"/>
    <lineage>
        <taxon>Eukaryota</taxon>
        <taxon>Metamonada</taxon>
        <taxon>Anaeramoebidae</taxon>
        <taxon>Anaeramoeba</taxon>
    </lineage>
</organism>
<keyword evidence="3" id="KW-1185">Reference proteome</keyword>
<comment type="caution">
    <text evidence="2">The sequence shown here is derived from an EMBL/GenBank/DDBJ whole genome shotgun (WGS) entry which is preliminary data.</text>
</comment>